<evidence type="ECO:0000313" key="2">
    <source>
        <dbReference type="Proteomes" id="UP000054937"/>
    </source>
</evidence>
<accession>A0A0V0QXM4</accession>
<comment type="caution">
    <text evidence="1">The sequence shown here is derived from an EMBL/GenBank/DDBJ whole genome shotgun (WGS) entry which is preliminary data.</text>
</comment>
<dbReference type="AlphaFoldDB" id="A0A0V0QXM4"/>
<dbReference type="EMBL" id="LDAU01000090">
    <property type="protein sequence ID" value="KRX06948.1"/>
    <property type="molecule type" value="Genomic_DNA"/>
</dbReference>
<name>A0A0V0QXM4_PSEPJ</name>
<reference evidence="1 2" key="1">
    <citation type="journal article" date="2015" name="Sci. Rep.">
        <title>Genome of the facultative scuticociliatosis pathogen Pseudocohnilembus persalinus provides insight into its virulence through horizontal gene transfer.</title>
        <authorList>
            <person name="Xiong J."/>
            <person name="Wang G."/>
            <person name="Cheng J."/>
            <person name="Tian M."/>
            <person name="Pan X."/>
            <person name="Warren A."/>
            <person name="Jiang C."/>
            <person name="Yuan D."/>
            <person name="Miao W."/>
        </authorList>
    </citation>
    <scope>NUCLEOTIDE SEQUENCE [LARGE SCALE GENOMIC DNA]</scope>
    <source>
        <strain evidence="1">36N120E</strain>
    </source>
</reference>
<gene>
    <name evidence="1" type="ORF">PPERSA_07111</name>
</gene>
<protein>
    <submittedName>
        <fullName evidence="1">Uncharacterized protein</fullName>
    </submittedName>
</protein>
<dbReference type="InParanoid" id="A0A0V0QXM4"/>
<evidence type="ECO:0000313" key="1">
    <source>
        <dbReference type="EMBL" id="KRX06948.1"/>
    </source>
</evidence>
<proteinExistence type="predicted"/>
<dbReference type="Proteomes" id="UP000054937">
    <property type="component" value="Unassembled WGS sequence"/>
</dbReference>
<sequence>MESIKNNQDLVQIIYFYCEFQMNSDQFIEKIYQNLNFGFSDENQKISQFQVNEKFLKEKIDLYEQIAFGTYQENLLQQAKFKEFCQNNQEFFLDLKRTKKFMQQSENFLLEIEKNSIDYKVQQLDFQTFILLKGLEIDLSQNLNTKQEINEQLQQNHMRYLYK</sequence>
<organism evidence="1 2">
    <name type="scientific">Pseudocohnilembus persalinus</name>
    <name type="common">Ciliate</name>
    <dbReference type="NCBI Taxonomy" id="266149"/>
    <lineage>
        <taxon>Eukaryota</taxon>
        <taxon>Sar</taxon>
        <taxon>Alveolata</taxon>
        <taxon>Ciliophora</taxon>
        <taxon>Intramacronucleata</taxon>
        <taxon>Oligohymenophorea</taxon>
        <taxon>Scuticociliatia</taxon>
        <taxon>Philasterida</taxon>
        <taxon>Pseudocohnilembidae</taxon>
        <taxon>Pseudocohnilembus</taxon>
    </lineage>
</organism>
<keyword evidence="2" id="KW-1185">Reference proteome</keyword>